<keyword evidence="2" id="KW-1185">Reference proteome</keyword>
<name>A0AAV3ZM28_9GAST</name>
<evidence type="ECO:0000313" key="1">
    <source>
        <dbReference type="EMBL" id="GFN95604.1"/>
    </source>
</evidence>
<protein>
    <recommendedName>
        <fullName evidence="3">PPM-type phosphatase domain-containing protein</fullName>
    </recommendedName>
</protein>
<organism evidence="1 2">
    <name type="scientific">Plakobranchus ocellatus</name>
    <dbReference type="NCBI Taxonomy" id="259542"/>
    <lineage>
        <taxon>Eukaryota</taxon>
        <taxon>Metazoa</taxon>
        <taxon>Spiralia</taxon>
        <taxon>Lophotrochozoa</taxon>
        <taxon>Mollusca</taxon>
        <taxon>Gastropoda</taxon>
        <taxon>Heterobranchia</taxon>
        <taxon>Euthyneura</taxon>
        <taxon>Panpulmonata</taxon>
        <taxon>Sacoglossa</taxon>
        <taxon>Placobranchoidea</taxon>
        <taxon>Plakobranchidae</taxon>
        <taxon>Plakobranchus</taxon>
    </lineage>
</organism>
<accession>A0AAV3ZM28</accession>
<gene>
    <name evidence="1" type="ORF">PoB_002211000</name>
</gene>
<sequence>MEALDPSQDMALGNRFSSRARNRKTFIHSNHGMLITDHLVLSLHGNYVVLLLSDGLDGDGCSPGRHVCCSLTPLGLWVTVTSVCEDTVQGS</sequence>
<evidence type="ECO:0008006" key="3">
    <source>
        <dbReference type="Google" id="ProtNLM"/>
    </source>
</evidence>
<reference evidence="1 2" key="1">
    <citation type="journal article" date="2021" name="Elife">
        <title>Chloroplast acquisition without the gene transfer in kleptoplastic sea slugs, Plakobranchus ocellatus.</title>
        <authorList>
            <person name="Maeda T."/>
            <person name="Takahashi S."/>
            <person name="Yoshida T."/>
            <person name="Shimamura S."/>
            <person name="Takaki Y."/>
            <person name="Nagai Y."/>
            <person name="Toyoda A."/>
            <person name="Suzuki Y."/>
            <person name="Arimoto A."/>
            <person name="Ishii H."/>
            <person name="Satoh N."/>
            <person name="Nishiyama T."/>
            <person name="Hasebe M."/>
            <person name="Maruyama T."/>
            <person name="Minagawa J."/>
            <person name="Obokata J."/>
            <person name="Shigenobu S."/>
        </authorList>
    </citation>
    <scope>NUCLEOTIDE SEQUENCE [LARGE SCALE GENOMIC DNA]</scope>
</reference>
<proteinExistence type="predicted"/>
<dbReference type="EMBL" id="BLXT01002522">
    <property type="protein sequence ID" value="GFN95604.1"/>
    <property type="molecule type" value="Genomic_DNA"/>
</dbReference>
<dbReference type="AlphaFoldDB" id="A0AAV3ZM28"/>
<dbReference type="Proteomes" id="UP000735302">
    <property type="component" value="Unassembled WGS sequence"/>
</dbReference>
<comment type="caution">
    <text evidence="1">The sequence shown here is derived from an EMBL/GenBank/DDBJ whole genome shotgun (WGS) entry which is preliminary data.</text>
</comment>
<evidence type="ECO:0000313" key="2">
    <source>
        <dbReference type="Proteomes" id="UP000735302"/>
    </source>
</evidence>